<dbReference type="PANTHER" id="PTHR46148:SF59">
    <property type="entry name" value="NUCLEOTIDYLTRANSFERASE, RIBONUCLEASE H"/>
    <property type="match status" value="1"/>
</dbReference>
<dbReference type="PROSITE" id="PS50158">
    <property type="entry name" value="ZF_CCHC"/>
    <property type="match status" value="1"/>
</dbReference>
<feature type="region of interest" description="Disordered" evidence="2">
    <location>
        <begin position="374"/>
        <end position="395"/>
    </location>
</feature>
<dbReference type="InterPro" id="IPR056924">
    <property type="entry name" value="SH3_Tf2-1"/>
</dbReference>
<reference evidence="4" key="1">
    <citation type="journal article" date="2019" name="Sci. Rep.">
        <title>Draft genome of Tanacetum cinerariifolium, the natural source of mosquito coil.</title>
        <authorList>
            <person name="Yamashiro T."/>
            <person name="Shiraishi A."/>
            <person name="Satake H."/>
            <person name="Nakayama K."/>
        </authorList>
    </citation>
    <scope>NUCLEOTIDE SEQUENCE</scope>
</reference>
<proteinExistence type="predicted"/>
<dbReference type="InterPro" id="IPR041588">
    <property type="entry name" value="Integrase_H2C2"/>
</dbReference>
<dbReference type="GO" id="GO:0003676">
    <property type="term" value="F:nucleic acid binding"/>
    <property type="evidence" value="ECO:0007669"/>
    <property type="project" value="InterPro"/>
</dbReference>
<sequence>MACSLLHTVESLCISGVLKKLDRVMGNVDFIDSFLRAYAVFQSYRNSDHSSLVLKLPSLASSKPKPFKLCNLLVEKSVSTENANQKFLRSLPSSWSQVSLIMRTKPGVDTLNFDDLYKNLRVFESDVKGSTGSSSSSQNVAFVSSENTSSTNEVNNAYGGSTLLAITHKMKALHHSLMISCTPSLLINPVDEHKAMVTVDEEGVDWTGHAEDELEDYALIAYNSSNSGLDTKSTTSESNAKTSDLDSCDSNSSVETLESIPKPVANEPKAVSKPKVWSDAPIIEEYESDSDDEHVTIPLKEQEKPSFAFVNTDEHIKNPRQTVKEQHTCSQHPKPTNRDWDGLMSKIMGLGYRKLLLRPQQVVIRDAKDITRTESPNTIVDPNQENDNPHQTLKGKGIVDGGCSRHMTGNKAYLVDYQDFHCGLVAFGGSKGQITGKENKANHTTGPKETNNSAGTQDDFNAGNSNMEANHVQEYYVLSLWSSYTSTVKRSKAKNGDQKLNENTNLKTNKESINMKDQAFLEELERLKRQEKEATDAVETLRKTFAQSTKALLLQAGAARASSTNFVNTATTPLNAASTPSTQDDSQIPALADIYDHLRDMIFTSASYDDVGAVADFTNLETTMNVSPIPTSKIHSIHPTTQILRDPTLVVQTRSKVNKSSGAYDFALEDKSWVDAMQEELLQFQIQKVWIMVNLPFEKKAIGTKWVYRNKKDERGVVVRNKAKLVAKGHRQEERIDYDEVFAPVAWIEAIRIFLAFFSYMGFIVYQMDIKVPFYMAKLMRRSLYGLQQAPRAWYATISTFLVQSGYRRGLLDKTLFIKKDKMDIMLVQVYVDDIIFSSTKKSWCDKFKALIKNRFQMSSMGELTFFLGLQVKQTEDGIFISHDKHVTEILKKFDFLFVKTASTPIEIKKPLVKDEKADTIMSDYEDSTITYTIVSSLFRGLLDIRSPGVDGPPVMPEDPYAYVVAAFQAPPSPDYVSGPAYPPSPEFVREPVYLEFMPIENDILPTEEQPLPTTASPTIESPGYIDEFDPDEDPEDDPEEDPVNYPADRGDKGDDEEEASDDDEDDDIDIEGDEYLASADSTAVALPAVDHAPSAEETKPFETDESVATPPPHLAYHVTARMSIKPQTPISLPSNTEIARLIAIPTLLPSPLSLLSSPLPHIPSPPLPLLSPPPTDPTYEEAPLGYRAARLRWSAKREEILEADLPLRKRLCTAYTGTYELGESSIAAAARLRKPVRDDLYRFIDTVERGEGSTPTAMEVGYGITDAWDDLEKQDDQALQRSRVNRLFRHRRYHAYTARLMEGEARASRTAWAQSMDASDAARFRVITLQTQVSAQQTEITDLRAIDLRFWTTVRTQQEEIRKLRAADHKLQAQFIKKMAPKRTTRANPATLTTTTTSVTDAQLEALFEQGVAKALAARDADRNTNGDDIHVLGIGARRMKRVTELNKIERYVGGLTDVIHVSVVALRPKTMQEAIEMANELMDKRNSTWAECQAKNKRNFDDTSRNNQSQRQKQNKRQNIGRAYTTGSGEKKPHRGFKPLCPKCNYHHDGPCAPKCHKCNKFGHFARDCRSTANVNTPNNQRGNGMGQKPTCYARYASILFDTGADRIFVSTAFSSQIAITPTILDHYYDVELADERIISDRVNKTRLNIILCTKTQKYMLKGCHVFLAHITTKETEDKSNKKRLENVPIVRNFPKVFPEDLSGLPLTRQVEFQIDLIHGAAPVARAPYRFAPSEMKELSDQLNAPIKGSEDFVFYCDASHKGLDVVLMQREKTEAQKPENIKNEDVEGMLVENLKDPEKLRIEKLEPHTDGTLCLNGRSWLPCYGDLRTVIMHESHKSKYSIHSGSDKMYQDMKKLYWWPNIKANIDTYVSKCLTCAKVKAELQRPTGFLVQPKIPEWKRDNITMDFVMKLPKSSQGYKPFRVMLKVFPWKGVVRFGKRGKLNPRYVGPFKVLDKFGTVAYKLKLLQDLSRVHNTFHVSNLKKCHANEPLVVSFDGLHFDDKLHFVEEPVEIVESGSQTVKAKSVGPAACKFRSVKYWYQELKIIMENLPPPNDNPNAPEEEPFMDQAPAAFVGFAPQWIGEQILNNNNGWLEEEPKEEEEEDEAMEDDDEDDADVIIPYEEADPHNRPHPTSNEETEFAPPVVQIADVDNIPVPPIIQFGNFHVRESSASRDLLEGNDEVCMPGPMPCDLRSVHRGVKRLSKQMHDIYKTEKRMAKILRQEELYRNGQAFNITALDSAVRANTSENSKMIRYAFDTVVNSSFRIPYTTYLLSGIWCVIMDMASYVGVLEQLNTGLEYGRYGVSKFLDMAYRGFLGVGTTLDIFHNIIFPYGLNTAYWSFLDMTYWILFPFWSLVSAGTDTPYLP</sequence>
<evidence type="ECO:0000256" key="2">
    <source>
        <dbReference type="SAM" id="MobiDB-lite"/>
    </source>
</evidence>
<dbReference type="Pfam" id="PF07727">
    <property type="entry name" value="RVT_2"/>
    <property type="match status" value="2"/>
</dbReference>
<dbReference type="Pfam" id="PF17921">
    <property type="entry name" value="Integrase_H2C2"/>
    <property type="match status" value="1"/>
</dbReference>
<dbReference type="GO" id="GO:0008270">
    <property type="term" value="F:zinc ion binding"/>
    <property type="evidence" value="ECO:0007669"/>
    <property type="project" value="UniProtKB-KW"/>
</dbReference>
<feature type="domain" description="CCHC-type" evidence="3">
    <location>
        <begin position="1557"/>
        <end position="1573"/>
    </location>
</feature>
<protein>
    <recommendedName>
        <fullName evidence="3">CCHC-type domain-containing protein</fullName>
    </recommendedName>
</protein>
<keyword evidence="1" id="KW-0479">Metal-binding</keyword>
<feature type="region of interest" description="Disordered" evidence="2">
    <location>
        <begin position="1007"/>
        <end position="1069"/>
    </location>
</feature>
<accession>A0A6L2MH47</accession>
<keyword evidence="1" id="KW-0862">Zinc</keyword>
<feature type="compositionally biased region" description="Acidic residues" evidence="2">
    <location>
        <begin position="2095"/>
        <end position="2114"/>
    </location>
</feature>
<dbReference type="PANTHER" id="PTHR46148">
    <property type="entry name" value="CHROMO DOMAIN-CONTAINING PROTEIN"/>
    <property type="match status" value="1"/>
</dbReference>
<dbReference type="InterPro" id="IPR043502">
    <property type="entry name" value="DNA/RNA_pol_sf"/>
</dbReference>
<dbReference type="Gene3D" id="1.10.340.70">
    <property type="match status" value="1"/>
</dbReference>
<evidence type="ECO:0000256" key="1">
    <source>
        <dbReference type="PROSITE-ProRule" id="PRU00047"/>
    </source>
</evidence>
<feature type="compositionally biased region" description="Polar residues" evidence="2">
    <location>
        <begin position="225"/>
        <end position="242"/>
    </location>
</feature>
<dbReference type="Pfam" id="PF24626">
    <property type="entry name" value="SH3_Tf2-1"/>
    <property type="match status" value="1"/>
</dbReference>
<dbReference type="SMART" id="SM00343">
    <property type="entry name" value="ZnF_C2HC"/>
    <property type="match status" value="1"/>
</dbReference>
<name>A0A6L2MH47_TANCI</name>
<comment type="caution">
    <text evidence="4">The sequence shown here is derived from an EMBL/GenBank/DDBJ whole genome shotgun (WGS) entry which is preliminary data.</text>
</comment>
<evidence type="ECO:0000313" key="4">
    <source>
        <dbReference type="EMBL" id="GEU72627.1"/>
    </source>
</evidence>
<dbReference type="SUPFAM" id="SSF56672">
    <property type="entry name" value="DNA/RNA polymerases"/>
    <property type="match status" value="1"/>
</dbReference>
<feature type="region of interest" description="Disordered" evidence="2">
    <location>
        <begin position="436"/>
        <end position="465"/>
    </location>
</feature>
<feature type="compositionally biased region" description="Polar residues" evidence="2">
    <location>
        <begin position="374"/>
        <end position="391"/>
    </location>
</feature>
<dbReference type="InterPro" id="IPR013103">
    <property type="entry name" value="RVT_2"/>
</dbReference>
<keyword evidence="1" id="KW-0863">Zinc-finger</keyword>
<feature type="region of interest" description="Disordered" evidence="2">
    <location>
        <begin position="2094"/>
        <end position="2114"/>
    </location>
</feature>
<feature type="region of interest" description="Disordered" evidence="2">
    <location>
        <begin position="225"/>
        <end position="272"/>
    </location>
</feature>
<feature type="compositionally biased region" description="Acidic residues" evidence="2">
    <location>
        <begin position="1054"/>
        <end position="1069"/>
    </location>
</feature>
<feature type="region of interest" description="Disordered" evidence="2">
    <location>
        <begin position="1498"/>
        <end position="1535"/>
    </location>
</feature>
<dbReference type="InterPro" id="IPR001878">
    <property type="entry name" value="Znf_CCHC"/>
</dbReference>
<organism evidence="4">
    <name type="scientific">Tanacetum cinerariifolium</name>
    <name type="common">Dalmatian daisy</name>
    <name type="synonym">Chrysanthemum cinerariifolium</name>
    <dbReference type="NCBI Taxonomy" id="118510"/>
    <lineage>
        <taxon>Eukaryota</taxon>
        <taxon>Viridiplantae</taxon>
        <taxon>Streptophyta</taxon>
        <taxon>Embryophyta</taxon>
        <taxon>Tracheophyta</taxon>
        <taxon>Spermatophyta</taxon>
        <taxon>Magnoliopsida</taxon>
        <taxon>eudicotyledons</taxon>
        <taxon>Gunneridae</taxon>
        <taxon>Pentapetalae</taxon>
        <taxon>asterids</taxon>
        <taxon>campanulids</taxon>
        <taxon>Asterales</taxon>
        <taxon>Asteraceae</taxon>
        <taxon>Asteroideae</taxon>
        <taxon>Anthemideae</taxon>
        <taxon>Anthemidinae</taxon>
        <taxon>Tanacetum</taxon>
    </lineage>
</organism>
<dbReference type="EMBL" id="BKCJ010006530">
    <property type="protein sequence ID" value="GEU72627.1"/>
    <property type="molecule type" value="Genomic_DNA"/>
</dbReference>
<evidence type="ECO:0000259" key="3">
    <source>
        <dbReference type="PROSITE" id="PS50158"/>
    </source>
</evidence>
<dbReference type="Pfam" id="PF00098">
    <property type="entry name" value="zf-CCHC"/>
    <property type="match status" value="1"/>
</dbReference>
<gene>
    <name evidence="4" type="ORF">Tci_044605</name>
</gene>
<feature type="compositionally biased region" description="Polar residues" evidence="2">
    <location>
        <begin position="442"/>
        <end position="465"/>
    </location>
</feature>
<feature type="region of interest" description="Disordered" evidence="2">
    <location>
        <begin position="319"/>
        <end position="338"/>
    </location>
</feature>
<feature type="compositionally biased region" description="Acidic residues" evidence="2">
    <location>
        <begin position="1027"/>
        <end position="1043"/>
    </location>
</feature>